<name>A0A239HFM1_9NOCA</name>
<proteinExistence type="predicted"/>
<reference evidence="4" key="1">
    <citation type="submission" date="2017-06" db="EMBL/GenBank/DDBJ databases">
        <authorList>
            <person name="Varghese N."/>
            <person name="Submissions S."/>
        </authorList>
    </citation>
    <scope>NUCLEOTIDE SEQUENCE [LARGE SCALE GENOMIC DNA]</scope>
    <source>
        <strain evidence="4">JCM 23211</strain>
    </source>
</reference>
<dbReference type="OrthoDB" id="33973at2"/>
<feature type="domain" description="PucR C-terminal helix-turn-helix" evidence="1">
    <location>
        <begin position="325"/>
        <end position="382"/>
    </location>
</feature>
<evidence type="ECO:0000259" key="1">
    <source>
        <dbReference type="Pfam" id="PF13556"/>
    </source>
</evidence>
<gene>
    <name evidence="3" type="ORF">SAMN05421642_105199</name>
</gene>
<dbReference type="EMBL" id="FZOW01000005">
    <property type="protein sequence ID" value="SNS79074.1"/>
    <property type="molecule type" value="Genomic_DNA"/>
</dbReference>
<accession>A0A239HFM1</accession>
<dbReference type="PANTHER" id="PTHR33744:SF7">
    <property type="entry name" value="PUCR FAMILY TRANSCRIPTIONAL REGULATOR"/>
    <property type="match status" value="1"/>
</dbReference>
<organism evidence="3 4">
    <name type="scientific">Rhodococcoides kyotonense</name>
    <dbReference type="NCBI Taxonomy" id="398843"/>
    <lineage>
        <taxon>Bacteria</taxon>
        <taxon>Bacillati</taxon>
        <taxon>Actinomycetota</taxon>
        <taxon>Actinomycetes</taxon>
        <taxon>Mycobacteriales</taxon>
        <taxon>Nocardiaceae</taxon>
        <taxon>Rhodococcoides</taxon>
    </lineage>
</organism>
<dbReference type="InterPro" id="IPR051448">
    <property type="entry name" value="CdaR-like_regulators"/>
</dbReference>
<dbReference type="InterPro" id="IPR025751">
    <property type="entry name" value="RsbRD_N_dom"/>
</dbReference>
<sequence length="404" mass="43034">MFECAIAYSETELCDTVFPTLRCTVEKGWSDMLVNVQPRTSDNTVRPEDEFRARCRALALTASASGRIPNQADLDELTRASRALARRGVPLRSLLHTMHVAAAQVLREKASSGDAGVVDGAVLMVSVLEAVGTAVSSVYLDSYGPGAGDRERARELTESMLTGDGECRRLADRAGVVIAAEYDVVSLSFDVPAFDEGSGGQGVIDRIEDEVVRSDIEGMLISLNGRGGVVLRPVGALGSVESLVGRIEHLLGRDVLATTASAAVDDIPNAATHCRELVALARGLNFRPGVYRTADMALEFQLTRPGPGRARLRSLIEPLGGSPELVHTLQTFISTEANRRVSAKALFVHPNTVDYRLKRIETLTGVDPLSPVGLMALHAALVVDALSRTEGDAPPPGDEVAEAS</sequence>
<dbReference type="InterPro" id="IPR042070">
    <property type="entry name" value="PucR_C-HTH_sf"/>
</dbReference>
<protein>
    <submittedName>
        <fullName evidence="3">PucR C-terminal helix-turn-helix domain-containing protein</fullName>
    </submittedName>
</protein>
<dbReference type="STRING" id="398843.A3K89_20380"/>
<dbReference type="Gene3D" id="1.10.10.2840">
    <property type="entry name" value="PucR C-terminal helix-turn-helix domain"/>
    <property type="match status" value="1"/>
</dbReference>
<dbReference type="InterPro" id="IPR025736">
    <property type="entry name" value="PucR_C-HTH_dom"/>
</dbReference>
<dbReference type="Pfam" id="PF13556">
    <property type="entry name" value="HTH_30"/>
    <property type="match status" value="1"/>
</dbReference>
<evidence type="ECO:0000259" key="2">
    <source>
        <dbReference type="Pfam" id="PF14361"/>
    </source>
</evidence>
<dbReference type="AlphaFoldDB" id="A0A239HFM1"/>
<keyword evidence="4" id="KW-1185">Reference proteome</keyword>
<dbReference type="PANTHER" id="PTHR33744">
    <property type="entry name" value="CARBOHYDRATE DIACID REGULATOR"/>
    <property type="match status" value="1"/>
</dbReference>
<feature type="domain" description="RsbT co-antagonist protein RsbRD N-terminal" evidence="2">
    <location>
        <begin position="45"/>
        <end position="154"/>
    </location>
</feature>
<evidence type="ECO:0000313" key="3">
    <source>
        <dbReference type="EMBL" id="SNS79074.1"/>
    </source>
</evidence>
<dbReference type="Pfam" id="PF14361">
    <property type="entry name" value="RsbRD_N"/>
    <property type="match status" value="1"/>
</dbReference>
<dbReference type="Proteomes" id="UP000198327">
    <property type="component" value="Unassembled WGS sequence"/>
</dbReference>
<evidence type="ECO:0000313" key="4">
    <source>
        <dbReference type="Proteomes" id="UP000198327"/>
    </source>
</evidence>